<accession>A0ABY9PIU1</accession>
<gene>
    <name evidence="1" type="ORF">RFB13_14730</name>
</gene>
<name>A0ABY9PIU1_SERFO</name>
<reference evidence="1 2" key="1">
    <citation type="submission" date="2023-08" db="EMBL/GenBank/DDBJ databases">
        <title>Complete Genome and Methylome dissection of Serratia fonticola NEB369.</title>
        <authorList>
            <person name="Fomenkov A."/>
            <person name="Roberts R.D."/>
        </authorList>
    </citation>
    <scope>NUCLEOTIDE SEQUENCE [LARGE SCALE GENOMIC DNA]</scope>
    <source>
        <strain evidence="1 2">NEB369</strain>
    </source>
</reference>
<protein>
    <submittedName>
        <fullName evidence="1">Uncharacterized protein</fullName>
    </submittedName>
</protein>
<evidence type="ECO:0000313" key="2">
    <source>
        <dbReference type="Proteomes" id="UP001235341"/>
    </source>
</evidence>
<evidence type="ECO:0000313" key="1">
    <source>
        <dbReference type="EMBL" id="WMT12525.1"/>
    </source>
</evidence>
<keyword evidence="2" id="KW-1185">Reference proteome</keyword>
<dbReference type="RefSeq" id="WP_309204791.1">
    <property type="nucleotide sequence ID" value="NZ_CP133586.1"/>
</dbReference>
<sequence length="126" mass="14359">MTPIDKITGSRLMRLWGVPSWPEIEADYLLWNGVGMFVLLDFGDHVDMHMAMKKGERHRCRDAVADVLALIGPREIHAPILAECRHVCNLARKFGFVETFRGVVEFIDSSTGELILMKRYPDGRNC</sequence>
<proteinExistence type="predicted"/>
<dbReference type="Proteomes" id="UP001235341">
    <property type="component" value="Chromosome"/>
</dbReference>
<organism evidence="1 2">
    <name type="scientific">Serratia fonticola</name>
    <dbReference type="NCBI Taxonomy" id="47917"/>
    <lineage>
        <taxon>Bacteria</taxon>
        <taxon>Pseudomonadati</taxon>
        <taxon>Pseudomonadota</taxon>
        <taxon>Gammaproteobacteria</taxon>
        <taxon>Enterobacterales</taxon>
        <taxon>Yersiniaceae</taxon>
        <taxon>Serratia</taxon>
    </lineage>
</organism>
<dbReference type="EMBL" id="CP133586">
    <property type="protein sequence ID" value="WMT12525.1"/>
    <property type="molecule type" value="Genomic_DNA"/>
</dbReference>